<feature type="compositionally biased region" description="Pro residues" evidence="5">
    <location>
        <begin position="216"/>
        <end position="242"/>
    </location>
</feature>
<dbReference type="PROSITE" id="PS50026">
    <property type="entry name" value="EGF_3"/>
    <property type="match status" value="2"/>
</dbReference>
<evidence type="ECO:0000256" key="3">
    <source>
        <dbReference type="ARBA" id="ARBA00023157"/>
    </source>
</evidence>
<dbReference type="InterPro" id="IPR049883">
    <property type="entry name" value="NOTCH1_EGF-like"/>
</dbReference>
<feature type="compositionally biased region" description="Low complexity" evidence="5">
    <location>
        <begin position="447"/>
        <end position="466"/>
    </location>
</feature>
<comment type="caution">
    <text evidence="8">The sequence shown here is derived from an EMBL/GenBank/DDBJ whole genome shotgun (WGS) entry which is preliminary data.</text>
</comment>
<dbReference type="SUPFAM" id="SSF57184">
    <property type="entry name" value="Growth factor receptor domain"/>
    <property type="match status" value="1"/>
</dbReference>
<feature type="compositionally biased region" description="Basic and acidic residues" evidence="5">
    <location>
        <begin position="289"/>
        <end position="314"/>
    </location>
</feature>
<protein>
    <recommendedName>
        <fullName evidence="7">EGF-like domain-containing protein</fullName>
    </recommendedName>
</protein>
<dbReference type="InterPro" id="IPR000742">
    <property type="entry name" value="EGF"/>
</dbReference>
<feature type="compositionally biased region" description="Basic residues" evidence="5">
    <location>
        <begin position="701"/>
        <end position="710"/>
    </location>
</feature>
<feature type="region of interest" description="Disordered" evidence="5">
    <location>
        <begin position="1097"/>
        <end position="1145"/>
    </location>
</feature>
<keyword evidence="3 4" id="KW-1015">Disulfide bond</keyword>
<dbReference type="SMART" id="SM00181">
    <property type="entry name" value="EGF"/>
    <property type="match status" value="3"/>
</dbReference>
<feature type="compositionally biased region" description="Low complexity" evidence="5">
    <location>
        <begin position="681"/>
        <end position="700"/>
    </location>
</feature>
<organism evidence="8 9">
    <name type="scientific">Apolygus lucorum</name>
    <name type="common">Small green plant bug</name>
    <name type="synonym">Lygocoris lucorum</name>
    <dbReference type="NCBI Taxonomy" id="248454"/>
    <lineage>
        <taxon>Eukaryota</taxon>
        <taxon>Metazoa</taxon>
        <taxon>Ecdysozoa</taxon>
        <taxon>Arthropoda</taxon>
        <taxon>Hexapoda</taxon>
        <taxon>Insecta</taxon>
        <taxon>Pterygota</taxon>
        <taxon>Neoptera</taxon>
        <taxon>Paraneoptera</taxon>
        <taxon>Hemiptera</taxon>
        <taxon>Heteroptera</taxon>
        <taxon>Panheteroptera</taxon>
        <taxon>Cimicomorpha</taxon>
        <taxon>Miridae</taxon>
        <taxon>Mirini</taxon>
        <taxon>Apolygus</taxon>
    </lineage>
</organism>
<dbReference type="EMBL" id="WIXP02000010">
    <property type="protein sequence ID" value="KAF6204248.1"/>
    <property type="molecule type" value="Genomic_DNA"/>
</dbReference>
<feature type="domain" description="EGF-like" evidence="7">
    <location>
        <begin position="942"/>
        <end position="976"/>
    </location>
</feature>
<evidence type="ECO:0000256" key="1">
    <source>
        <dbReference type="ARBA" id="ARBA00022536"/>
    </source>
</evidence>
<dbReference type="InterPro" id="IPR001881">
    <property type="entry name" value="EGF-like_Ca-bd_dom"/>
</dbReference>
<feature type="compositionally biased region" description="Polar residues" evidence="5">
    <location>
        <begin position="467"/>
        <end position="508"/>
    </location>
</feature>
<feature type="region of interest" description="Disordered" evidence="5">
    <location>
        <begin position="673"/>
        <end position="714"/>
    </location>
</feature>
<evidence type="ECO:0000256" key="4">
    <source>
        <dbReference type="PROSITE-ProRule" id="PRU00076"/>
    </source>
</evidence>
<dbReference type="PROSITE" id="PS00010">
    <property type="entry name" value="ASX_HYDROXYL"/>
    <property type="match status" value="1"/>
</dbReference>
<dbReference type="AlphaFoldDB" id="A0A8S9X7B5"/>
<evidence type="ECO:0000256" key="2">
    <source>
        <dbReference type="ARBA" id="ARBA00022737"/>
    </source>
</evidence>
<keyword evidence="2" id="KW-0677">Repeat</keyword>
<proteinExistence type="predicted"/>
<feature type="region of interest" description="Disordered" evidence="5">
    <location>
        <begin position="267"/>
        <end position="380"/>
    </location>
</feature>
<keyword evidence="9" id="KW-1185">Reference proteome</keyword>
<comment type="caution">
    <text evidence="4">Lacks conserved residue(s) required for the propagation of feature annotation.</text>
</comment>
<dbReference type="SMART" id="SM00179">
    <property type="entry name" value="EGF_CA"/>
    <property type="match status" value="1"/>
</dbReference>
<sequence>MISLNIPALNRVRNYSVYSKGNPTSQFGEVAYVVSGAGPPILPTKTSDFKERVERIRPTADKLVSGSELLDTSEVRREYTNSRSRAPSLRYAPEVEQHFSYNNDLGRSYYELSPTRGSSVRSHSIQHTTQSGEGHGAPRGRGLTLEPQTPAPGIEVVPRGDNRKGNPDLREFISGFVKYLNGNVPVGQGMPRPVRNRINNRGPPKITDISPIILDPEPPPSLQPPPPPTVHDPPPYPFEKPILPPEKHIVKPFVSGVPLPEQLVPTERPLLLPSSPPSLRPPLRPVRPKPGDKPDNKTKDPTKIYLDQSKDTIKPYEPPKQPIREPVRSFYDVAKETVRPHFESPPREPIQTFLQNSPRPPNPSKDEVATETSKPLVDTTPLIHAVTQAETASSLQPEPTSPTTDLQINATKVLGVEMSSEVNVVTEKIMEPEQMKNSTTETPPSGSNSNATTTTSTTSTAANSTTKMPSTMPNVTTTEATKTNSPTPQIVVGNVTSQGRPVATGESTTDMTAIPSITRVRPALIESSIVEEVPLRDVHQPTKWEQGPGSSKPYKGGFAPRPGIVLDDPEYKPGGGLKTRPIITAPPKGEIFDVTVSAVHGASPSTGQPVIYPVELEGVNVAGAGNGEVSVITKAEEGQHFVSIDGKRTYINLFGSTEQAGVKPTPVTRPQIKTTSGYGAVQQGQVVAGPPPNVQQQQQQRPKRPVHRRPQQPPVRIDTCIVGDWSTCDSDQHEICRTEQGVSSCHCAPGYSRHSHRQPCKRVVSVIASVQIDKIYEHKLTWNDKLRDVDSQEYLQLEYESARAMESAMSMTPFSDAFMGAKLNNIYTMPGASHKPVYVNMTIQIEESAETKRPQIKQEIQKQLLGAIHRRSNNIGTSPLWAVPANSVSALQDLDECRSPELNDCHVAATCQNTFGSFECSCPPGYKDEFASNPQKSGRRCETCSSEHCNHRGTCSYNKGQPVCQCAGNYYGSQCEVDGEVLGVAIGASVAAVIIILSTLACLCMWSRRWNKEQKCAGIGSPVFGYMPSGGSTVKTPGIGAPPYQVSLEDRLRWAQIADAMAQSTNHYAPEPVGMPTRPSSAMFGYGGTMPIAPMPLPRLGLRPGSAHNTTSRQHDSSSDEEDRTDLLGRNFQVPRPKSRSSIANQSGIYYDVDYEQQNDHYGTTKHPGCIALNTYTMGRSHYYRT</sequence>
<dbReference type="GO" id="GO:0005509">
    <property type="term" value="F:calcium ion binding"/>
    <property type="evidence" value="ECO:0007669"/>
    <property type="project" value="InterPro"/>
</dbReference>
<feature type="domain" description="EGF-like" evidence="7">
    <location>
        <begin position="893"/>
        <end position="932"/>
    </location>
</feature>
<gene>
    <name evidence="8" type="ORF">GE061_002588</name>
</gene>
<feature type="transmembrane region" description="Helical" evidence="6">
    <location>
        <begin position="981"/>
        <end position="1006"/>
    </location>
</feature>
<feature type="disulfide bond" evidence="4">
    <location>
        <begin position="966"/>
        <end position="975"/>
    </location>
</feature>
<evidence type="ECO:0000256" key="6">
    <source>
        <dbReference type="SAM" id="Phobius"/>
    </source>
</evidence>
<name>A0A8S9X7B5_APOLU</name>
<feature type="compositionally biased region" description="Pro residues" evidence="5">
    <location>
        <begin position="274"/>
        <end position="285"/>
    </location>
</feature>
<dbReference type="PANTHER" id="PTHR24034">
    <property type="entry name" value="EGF-LIKE DOMAIN-CONTAINING PROTEIN"/>
    <property type="match status" value="1"/>
</dbReference>
<keyword evidence="1 4" id="KW-0245">EGF-like domain</keyword>
<dbReference type="CDD" id="cd00054">
    <property type="entry name" value="EGF_CA"/>
    <property type="match status" value="1"/>
</dbReference>
<keyword evidence="6" id="KW-0812">Transmembrane</keyword>
<evidence type="ECO:0000313" key="9">
    <source>
        <dbReference type="Proteomes" id="UP000466442"/>
    </source>
</evidence>
<dbReference type="Pfam" id="PF07645">
    <property type="entry name" value="EGF_CA"/>
    <property type="match status" value="1"/>
</dbReference>
<dbReference type="Gene3D" id="2.10.25.10">
    <property type="entry name" value="Laminin"/>
    <property type="match status" value="1"/>
</dbReference>
<dbReference type="FunFam" id="2.10.25.10:FF:000672">
    <property type="entry name" value="Uncharacterized protein, isoform C"/>
    <property type="match status" value="1"/>
</dbReference>
<feature type="region of interest" description="Disordered" evidence="5">
    <location>
        <begin position="188"/>
        <end position="242"/>
    </location>
</feature>
<keyword evidence="6" id="KW-0472">Membrane</keyword>
<dbReference type="PROSITE" id="PS00022">
    <property type="entry name" value="EGF_1"/>
    <property type="match status" value="1"/>
</dbReference>
<keyword evidence="6" id="KW-1133">Transmembrane helix</keyword>
<dbReference type="InterPro" id="IPR000152">
    <property type="entry name" value="EGF-type_Asp/Asn_hydroxyl_site"/>
</dbReference>
<accession>A0A8S9X7B5</accession>
<evidence type="ECO:0000259" key="7">
    <source>
        <dbReference type="PROSITE" id="PS50026"/>
    </source>
</evidence>
<dbReference type="InterPro" id="IPR050751">
    <property type="entry name" value="ECM_structural_protein"/>
</dbReference>
<feature type="compositionally biased region" description="Polar residues" evidence="5">
    <location>
        <begin position="435"/>
        <end position="446"/>
    </location>
</feature>
<evidence type="ECO:0000313" key="8">
    <source>
        <dbReference type="EMBL" id="KAF6204248.1"/>
    </source>
</evidence>
<feature type="region of interest" description="Disordered" evidence="5">
    <location>
        <begin position="427"/>
        <end position="508"/>
    </location>
</feature>
<dbReference type="InterPro" id="IPR009030">
    <property type="entry name" value="Growth_fac_rcpt_cys_sf"/>
</dbReference>
<feature type="region of interest" description="Disordered" evidence="5">
    <location>
        <begin position="110"/>
        <end position="169"/>
    </location>
</feature>
<dbReference type="Proteomes" id="UP000466442">
    <property type="component" value="Unassembled WGS sequence"/>
</dbReference>
<dbReference type="PANTHER" id="PTHR24034:SF89">
    <property type="entry name" value="COMPLEMENT COMPONENT C1Q RECEPTOR"/>
    <property type="match status" value="1"/>
</dbReference>
<dbReference type="InterPro" id="IPR018097">
    <property type="entry name" value="EGF_Ca-bd_CS"/>
</dbReference>
<feature type="compositionally biased region" description="Basic and acidic residues" evidence="5">
    <location>
        <begin position="322"/>
        <end position="346"/>
    </location>
</feature>
<feature type="compositionally biased region" description="Basic and acidic residues" evidence="5">
    <location>
        <begin position="158"/>
        <end position="169"/>
    </location>
</feature>
<dbReference type="PROSITE" id="PS01187">
    <property type="entry name" value="EGF_CA"/>
    <property type="match status" value="1"/>
</dbReference>
<feature type="compositionally biased region" description="Polar residues" evidence="5">
    <location>
        <begin position="115"/>
        <end position="132"/>
    </location>
</feature>
<evidence type="ECO:0000256" key="5">
    <source>
        <dbReference type="SAM" id="MobiDB-lite"/>
    </source>
</evidence>
<dbReference type="OrthoDB" id="2015116at2759"/>
<reference evidence="8" key="1">
    <citation type="journal article" date="2021" name="Mol. Ecol. Resour.">
        <title>Apolygus lucorum genome provides insights into omnivorousness and mesophyll feeding.</title>
        <authorList>
            <person name="Liu Y."/>
            <person name="Liu H."/>
            <person name="Wang H."/>
            <person name="Huang T."/>
            <person name="Liu B."/>
            <person name="Yang B."/>
            <person name="Yin L."/>
            <person name="Li B."/>
            <person name="Zhang Y."/>
            <person name="Zhang S."/>
            <person name="Jiang F."/>
            <person name="Zhang X."/>
            <person name="Ren Y."/>
            <person name="Wang B."/>
            <person name="Wang S."/>
            <person name="Lu Y."/>
            <person name="Wu K."/>
            <person name="Fan W."/>
            <person name="Wang G."/>
        </authorList>
    </citation>
    <scope>NUCLEOTIDE SEQUENCE</scope>
    <source>
        <strain evidence="8">12Hb</strain>
    </source>
</reference>